<gene>
    <name evidence="2" type="ORF">DX927_15745</name>
</gene>
<feature type="signal peptide" evidence="1">
    <location>
        <begin position="1"/>
        <end position="25"/>
    </location>
</feature>
<protein>
    <submittedName>
        <fullName evidence="2">Uncharacterized protein</fullName>
    </submittedName>
</protein>
<name>A0A5M8RQD2_9BACI</name>
<evidence type="ECO:0000256" key="1">
    <source>
        <dbReference type="SAM" id="SignalP"/>
    </source>
</evidence>
<dbReference type="RefSeq" id="WP_148958616.1">
    <property type="nucleotide sequence ID" value="NZ_QSND01000003.1"/>
</dbReference>
<keyword evidence="1" id="KW-0732">Signal</keyword>
<evidence type="ECO:0000313" key="2">
    <source>
        <dbReference type="EMBL" id="KAA6449363.1"/>
    </source>
</evidence>
<dbReference type="AlphaFoldDB" id="A0A5M8RQD2"/>
<sequence>MKKFVSIICTLAISLGILSPVVSLAAAKKNVKFNFDRRELNGYNTGKFHYLKKGNVVLTSSAHTDHLYNVKYRVKLVENKEWWADHYYGSRAQVAAKKGYRSNRASWKVDATSKEYYLIFNKDVDHVNVKGDGYIRNQ</sequence>
<accession>A0A5M8RQD2</accession>
<dbReference type="Proteomes" id="UP000324326">
    <property type="component" value="Unassembled WGS sequence"/>
</dbReference>
<reference evidence="2 3" key="1">
    <citation type="submission" date="2018-08" db="EMBL/GenBank/DDBJ databases">
        <title>Bacillus phenotypic plasticity.</title>
        <authorList>
            <person name="Hurtado E."/>
        </authorList>
    </citation>
    <scope>NUCLEOTIDE SEQUENCE [LARGE SCALE GENOMIC DNA]</scope>
    <source>
        <strain evidence="2 3">427</strain>
    </source>
</reference>
<comment type="caution">
    <text evidence="2">The sequence shown here is derived from an EMBL/GenBank/DDBJ whole genome shotgun (WGS) entry which is preliminary data.</text>
</comment>
<organism evidence="2 3">
    <name type="scientific">Bacillus swezeyi</name>
    <dbReference type="NCBI Taxonomy" id="1925020"/>
    <lineage>
        <taxon>Bacteria</taxon>
        <taxon>Bacillati</taxon>
        <taxon>Bacillota</taxon>
        <taxon>Bacilli</taxon>
        <taxon>Bacillales</taxon>
        <taxon>Bacillaceae</taxon>
        <taxon>Bacillus</taxon>
    </lineage>
</organism>
<proteinExistence type="predicted"/>
<evidence type="ECO:0000313" key="3">
    <source>
        <dbReference type="Proteomes" id="UP000324326"/>
    </source>
</evidence>
<feature type="chain" id="PRO_5024381010" evidence="1">
    <location>
        <begin position="26"/>
        <end position="138"/>
    </location>
</feature>
<dbReference type="EMBL" id="QSND01000003">
    <property type="protein sequence ID" value="KAA6449363.1"/>
    <property type="molecule type" value="Genomic_DNA"/>
</dbReference>